<feature type="compositionally biased region" description="Basic residues" evidence="1">
    <location>
        <begin position="34"/>
        <end position="44"/>
    </location>
</feature>
<evidence type="ECO:0008006" key="4">
    <source>
        <dbReference type="Google" id="ProtNLM"/>
    </source>
</evidence>
<accession>A0A087CFT2</accession>
<comment type="caution">
    <text evidence="2">The sequence shown here is derived from an EMBL/GenBank/DDBJ whole genome shotgun (WGS) entry which is preliminary data.</text>
</comment>
<feature type="compositionally biased region" description="Basic and acidic residues" evidence="1">
    <location>
        <begin position="45"/>
        <end position="76"/>
    </location>
</feature>
<name>A0A087CFT2_9BIFI</name>
<dbReference type="AlphaFoldDB" id="A0A087CFT2"/>
<organism evidence="2 3">
    <name type="scientific">Bifidobacterium psychraerophilum</name>
    <dbReference type="NCBI Taxonomy" id="218140"/>
    <lineage>
        <taxon>Bacteria</taxon>
        <taxon>Bacillati</taxon>
        <taxon>Actinomycetota</taxon>
        <taxon>Actinomycetes</taxon>
        <taxon>Bifidobacteriales</taxon>
        <taxon>Bifidobacteriaceae</taxon>
        <taxon>Bifidobacterium</taxon>
    </lineage>
</organism>
<dbReference type="EMBL" id="JGZI01000009">
    <property type="protein sequence ID" value="KFI82132.1"/>
    <property type="molecule type" value="Genomic_DNA"/>
</dbReference>
<dbReference type="Proteomes" id="UP000029050">
    <property type="component" value="Unassembled WGS sequence"/>
</dbReference>
<dbReference type="eggNOG" id="ENOG5031TNU">
    <property type="taxonomic scope" value="Bacteria"/>
</dbReference>
<gene>
    <name evidence="2" type="ORF">BPSY_0980</name>
</gene>
<feature type="region of interest" description="Disordered" evidence="1">
    <location>
        <begin position="1"/>
        <end position="81"/>
    </location>
</feature>
<keyword evidence="3" id="KW-1185">Reference proteome</keyword>
<evidence type="ECO:0000256" key="1">
    <source>
        <dbReference type="SAM" id="MobiDB-lite"/>
    </source>
</evidence>
<evidence type="ECO:0000313" key="3">
    <source>
        <dbReference type="Proteomes" id="UP000029050"/>
    </source>
</evidence>
<sequence>MSEGLPIDADQPAGHHDGDVGASSVSADADGKTAPRRRHRRVVRKGTEYFDADGVKEEPSDMRPKGAKDADDDNRILGELPPHWGVFSAEKE</sequence>
<protein>
    <recommendedName>
        <fullName evidence="4">Superfamily I DNA and RNA helicase</fullName>
    </recommendedName>
</protein>
<proteinExistence type="predicted"/>
<dbReference type="STRING" id="218140.BPSY_0980"/>
<evidence type="ECO:0000313" key="2">
    <source>
        <dbReference type="EMBL" id="KFI82132.1"/>
    </source>
</evidence>
<reference evidence="2 3" key="1">
    <citation type="submission" date="2014-03" db="EMBL/GenBank/DDBJ databases">
        <title>Genomics of Bifidobacteria.</title>
        <authorList>
            <person name="Ventura M."/>
            <person name="Milani C."/>
            <person name="Lugli G.A."/>
        </authorList>
    </citation>
    <scope>NUCLEOTIDE SEQUENCE [LARGE SCALE GENOMIC DNA]</scope>
    <source>
        <strain evidence="2 3">LMG 21775</strain>
    </source>
</reference>